<name>A0A2G6QB42_9BACI</name>
<organism evidence="1 2">
    <name type="scientific">Bacillus fungorum</name>
    <dbReference type="NCBI Taxonomy" id="2039284"/>
    <lineage>
        <taxon>Bacteria</taxon>
        <taxon>Bacillati</taxon>
        <taxon>Bacillota</taxon>
        <taxon>Bacilli</taxon>
        <taxon>Bacillales</taxon>
        <taxon>Bacillaceae</taxon>
        <taxon>Bacillus</taxon>
    </lineage>
</organism>
<evidence type="ECO:0000313" key="2">
    <source>
        <dbReference type="Proteomes" id="UP000228484"/>
    </source>
</evidence>
<protein>
    <recommendedName>
        <fullName evidence="3">Exosporium protein C</fullName>
    </recommendedName>
</protein>
<dbReference type="Gene3D" id="2.60.120.40">
    <property type="match status" value="1"/>
</dbReference>
<accession>A0A2G6QB42</accession>
<keyword evidence="2" id="KW-1185">Reference proteome</keyword>
<proteinExistence type="predicted"/>
<sequence>MTLSNLTTINIAQAGDYRVSFIIQIETFRSPISVSPIVSIFSNNNHLPNKQGTFAITVEDKNLLPRFQLTGEAVISVPSNSTIQLFNL</sequence>
<comment type="caution">
    <text evidence="1">The sequence shown here is derived from an EMBL/GenBank/DDBJ whole genome shotgun (WGS) entry which is preliminary data.</text>
</comment>
<dbReference type="Proteomes" id="UP000228484">
    <property type="component" value="Unassembled WGS sequence"/>
</dbReference>
<evidence type="ECO:0000313" key="1">
    <source>
        <dbReference type="EMBL" id="PIE94066.1"/>
    </source>
</evidence>
<gene>
    <name evidence="1" type="ORF">CO726_17890</name>
</gene>
<evidence type="ECO:0008006" key="3">
    <source>
        <dbReference type="Google" id="ProtNLM"/>
    </source>
</evidence>
<dbReference type="AlphaFoldDB" id="A0A2G6QB42"/>
<dbReference type="InterPro" id="IPR008983">
    <property type="entry name" value="Tumour_necrosis_fac-like_dom"/>
</dbReference>
<reference evidence="1 2" key="1">
    <citation type="submission" date="2017-09" db="EMBL/GenBank/DDBJ databases">
        <title>Biocontrol bacteria screening and application from spent mushroom substrate.</title>
        <authorList>
            <person name="Sun X."/>
        </authorList>
    </citation>
    <scope>NUCLEOTIDE SEQUENCE [LARGE SCALE GENOMIC DNA]</scope>
    <source>
        <strain evidence="1 2">100374</strain>
    </source>
</reference>
<dbReference type="EMBL" id="NWUW01000012">
    <property type="protein sequence ID" value="PIE94066.1"/>
    <property type="molecule type" value="Genomic_DNA"/>
</dbReference>